<evidence type="ECO:0000256" key="2">
    <source>
        <dbReference type="SAM" id="Phobius"/>
    </source>
</evidence>
<protein>
    <recommendedName>
        <fullName evidence="5">Lipoprotein</fullName>
    </recommendedName>
</protein>
<sequence length="134" mass="15437">MAPAHDKPRTMPQTSYTPSFWKLTFAVAIGIWLGSMAVAATAWLIWRDIPPFMATRTTAPPVAAPTTPPPSRSNEEMFQQYLQRQQAIQEQQNRQIEKSEQQKRFNSAPCQFWRQQYQANPTQTNREKMDGYCG</sequence>
<evidence type="ECO:0008006" key="5">
    <source>
        <dbReference type="Google" id="ProtNLM"/>
    </source>
</evidence>
<keyword evidence="2" id="KW-0472">Membrane</keyword>
<keyword evidence="2" id="KW-0812">Transmembrane</keyword>
<accession>A0ABY7A5B8</accession>
<evidence type="ECO:0000313" key="3">
    <source>
        <dbReference type="EMBL" id="WAI51318.1"/>
    </source>
</evidence>
<feature type="compositionally biased region" description="Low complexity" evidence="1">
    <location>
        <begin position="85"/>
        <end position="94"/>
    </location>
</feature>
<reference evidence="3" key="1">
    <citation type="submission" date="2022-11" db="EMBL/GenBank/DDBJ databases">
        <title>Pseudomonas triclosanedens sp. nov., a triclosan degrader isolated from activated sludge.</title>
        <authorList>
            <person name="Yin Y."/>
            <person name="Lu Z."/>
        </authorList>
    </citation>
    <scope>NUCLEOTIDE SEQUENCE</scope>
    <source>
        <strain evidence="3">ZM23</strain>
    </source>
</reference>
<organism evidence="3 4">
    <name type="scientific">Pseudomonas triclosanedens</name>
    <dbReference type="NCBI Taxonomy" id="2961893"/>
    <lineage>
        <taxon>Bacteria</taxon>
        <taxon>Pseudomonadati</taxon>
        <taxon>Pseudomonadota</taxon>
        <taxon>Gammaproteobacteria</taxon>
        <taxon>Pseudomonadales</taxon>
        <taxon>Pseudomonadaceae</taxon>
        <taxon>Pseudomonas</taxon>
    </lineage>
</organism>
<evidence type="ECO:0000256" key="1">
    <source>
        <dbReference type="SAM" id="MobiDB-lite"/>
    </source>
</evidence>
<keyword evidence="2" id="KW-1133">Transmembrane helix</keyword>
<dbReference type="Proteomes" id="UP001163624">
    <property type="component" value="Chromosome"/>
</dbReference>
<keyword evidence="4" id="KW-1185">Reference proteome</keyword>
<dbReference type="RefSeq" id="WP_254476674.1">
    <property type="nucleotide sequence ID" value="NZ_CP113432.1"/>
</dbReference>
<name>A0ABY7A5B8_9PSED</name>
<evidence type="ECO:0000313" key="4">
    <source>
        <dbReference type="Proteomes" id="UP001163624"/>
    </source>
</evidence>
<feature type="region of interest" description="Disordered" evidence="1">
    <location>
        <begin position="85"/>
        <end position="105"/>
    </location>
</feature>
<feature type="transmembrane region" description="Helical" evidence="2">
    <location>
        <begin position="20"/>
        <end position="46"/>
    </location>
</feature>
<dbReference type="EMBL" id="CP113432">
    <property type="protein sequence ID" value="WAI51318.1"/>
    <property type="molecule type" value="Genomic_DNA"/>
</dbReference>
<gene>
    <name evidence="3" type="ORF">OU419_08715</name>
</gene>
<proteinExistence type="predicted"/>